<keyword evidence="1" id="KW-0812">Transmembrane</keyword>
<protein>
    <submittedName>
        <fullName evidence="2">Uncharacterized protein</fullName>
    </submittedName>
</protein>
<keyword evidence="1" id="KW-1133">Transmembrane helix</keyword>
<sequence length="181" mass="20822">MGFTVFILIIRISLLLILASLPVFLLVELLLRLAVPGLPGALTMLGTAMLLSAFAVLIIAGLLGIFKIIIRSALDYFSSKQRVQRRLWFVQARQDQVKRLFYFKARQIKYFNELSRKRLLKLNNRKHIRSLSKAIDKDLLSIKAKLPGTTYQQLQQDHARYRSRQDVEALLTLQQKISTLV</sequence>
<accession>A0A2S6HGQ9</accession>
<gene>
    <name evidence="2" type="ORF">B0F87_103266</name>
</gene>
<name>A0A2S6HGQ9_9GAMM</name>
<organism evidence="2 3">
    <name type="scientific">Methylobacter tundripaludum</name>
    <dbReference type="NCBI Taxonomy" id="173365"/>
    <lineage>
        <taxon>Bacteria</taxon>
        <taxon>Pseudomonadati</taxon>
        <taxon>Pseudomonadota</taxon>
        <taxon>Gammaproteobacteria</taxon>
        <taxon>Methylococcales</taxon>
        <taxon>Methylococcaceae</taxon>
        <taxon>Methylobacter</taxon>
    </lineage>
</organism>
<feature type="transmembrane region" description="Helical" evidence="1">
    <location>
        <begin position="12"/>
        <end position="35"/>
    </location>
</feature>
<dbReference type="AlphaFoldDB" id="A0A2S6HGQ9"/>
<evidence type="ECO:0000313" key="3">
    <source>
        <dbReference type="Proteomes" id="UP000240010"/>
    </source>
</evidence>
<dbReference type="EMBL" id="PTIZ01000003">
    <property type="protein sequence ID" value="PPK76659.1"/>
    <property type="molecule type" value="Genomic_DNA"/>
</dbReference>
<keyword evidence="1" id="KW-0472">Membrane</keyword>
<dbReference type="Proteomes" id="UP000240010">
    <property type="component" value="Unassembled WGS sequence"/>
</dbReference>
<comment type="caution">
    <text evidence="2">The sequence shown here is derived from an EMBL/GenBank/DDBJ whole genome shotgun (WGS) entry which is preliminary data.</text>
</comment>
<proteinExistence type="predicted"/>
<evidence type="ECO:0000256" key="1">
    <source>
        <dbReference type="SAM" id="Phobius"/>
    </source>
</evidence>
<reference evidence="2 3" key="1">
    <citation type="submission" date="2018-02" db="EMBL/GenBank/DDBJ databases">
        <title>Subsurface microbial communities from deep shales in Ohio and West Virginia, USA.</title>
        <authorList>
            <person name="Wrighton K."/>
        </authorList>
    </citation>
    <scope>NUCLEOTIDE SEQUENCE [LARGE SCALE GENOMIC DNA]</scope>
    <source>
        <strain evidence="2 3">OWC-DMM</strain>
    </source>
</reference>
<evidence type="ECO:0000313" key="2">
    <source>
        <dbReference type="EMBL" id="PPK76659.1"/>
    </source>
</evidence>
<feature type="transmembrane region" description="Helical" evidence="1">
    <location>
        <begin position="41"/>
        <end position="70"/>
    </location>
</feature>